<keyword evidence="4" id="KW-1133">Transmembrane helix</keyword>
<evidence type="ECO:0000313" key="7">
    <source>
        <dbReference type="Proteomes" id="UP000039046"/>
    </source>
</evidence>
<feature type="repeat" description="ANK" evidence="2">
    <location>
        <begin position="913"/>
        <end position="945"/>
    </location>
</feature>
<feature type="transmembrane region" description="Helical" evidence="4">
    <location>
        <begin position="801"/>
        <end position="823"/>
    </location>
</feature>
<dbReference type="EMBL" id="CDHN01000001">
    <property type="protein sequence ID" value="CEJ81550.1"/>
    <property type="molecule type" value="Genomic_DNA"/>
</dbReference>
<dbReference type="PROSITE" id="PS50297">
    <property type="entry name" value="ANK_REP_REGION"/>
    <property type="match status" value="5"/>
</dbReference>
<feature type="repeat" description="ANK" evidence="2">
    <location>
        <begin position="1021"/>
        <end position="1053"/>
    </location>
</feature>
<keyword evidence="3" id="KW-0175">Coiled coil</keyword>
<dbReference type="SMART" id="SM00248">
    <property type="entry name" value="ANK"/>
    <property type="match status" value="11"/>
</dbReference>
<dbReference type="Pfam" id="PF12796">
    <property type="entry name" value="Ank_2"/>
    <property type="match status" value="3"/>
</dbReference>
<evidence type="ECO:0000256" key="3">
    <source>
        <dbReference type="SAM" id="Coils"/>
    </source>
</evidence>
<proteinExistence type="predicted"/>
<dbReference type="OrthoDB" id="194358at2759"/>
<feature type="transmembrane region" description="Helical" evidence="4">
    <location>
        <begin position="830"/>
        <end position="851"/>
    </location>
</feature>
<evidence type="ECO:0000256" key="1">
    <source>
        <dbReference type="ARBA" id="ARBA00022737"/>
    </source>
</evidence>
<evidence type="ECO:0000313" key="6">
    <source>
        <dbReference type="EMBL" id="CEJ81550.1"/>
    </source>
</evidence>
<dbReference type="PANTHER" id="PTHR10039">
    <property type="entry name" value="AMELOGENIN"/>
    <property type="match status" value="1"/>
</dbReference>
<dbReference type="Gene3D" id="3.40.50.300">
    <property type="entry name" value="P-loop containing nucleotide triphosphate hydrolases"/>
    <property type="match status" value="1"/>
</dbReference>
<dbReference type="PROSITE" id="PS50837">
    <property type="entry name" value="NACHT"/>
    <property type="match status" value="1"/>
</dbReference>
<dbReference type="STRING" id="1531966.A0A0A1T602"/>
<dbReference type="InterPro" id="IPR027417">
    <property type="entry name" value="P-loop_NTPase"/>
</dbReference>
<evidence type="ECO:0000256" key="4">
    <source>
        <dbReference type="SAM" id="Phobius"/>
    </source>
</evidence>
<feature type="repeat" description="ANK" evidence="2">
    <location>
        <begin position="880"/>
        <end position="912"/>
    </location>
</feature>
<dbReference type="PROSITE" id="PS50088">
    <property type="entry name" value="ANK_REPEAT"/>
    <property type="match status" value="6"/>
</dbReference>
<dbReference type="Pfam" id="PF24883">
    <property type="entry name" value="NPHP3_N"/>
    <property type="match status" value="1"/>
</dbReference>
<dbReference type="InterPro" id="IPR056884">
    <property type="entry name" value="NPHP3-like_N"/>
</dbReference>
<dbReference type="InterPro" id="IPR036770">
    <property type="entry name" value="Ankyrin_rpt-contain_sf"/>
</dbReference>
<keyword evidence="7" id="KW-1185">Reference proteome</keyword>
<evidence type="ECO:0000256" key="2">
    <source>
        <dbReference type="PROSITE-ProRule" id="PRU00023"/>
    </source>
</evidence>
<dbReference type="Gene3D" id="1.25.40.20">
    <property type="entry name" value="Ankyrin repeat-containing domain"/>
    <property type="match status" value="3"/>
</dbReference>
<feature type="repeat" description="ANK" evidence="2">
    <location>
        <begin position="1169"/>
        <end position="1201"/>
    </location>
</feature>
<sequence length="1303" mass="146518">MSDLLNAPRSALDVLLLGIMITHELMDYYTAVRDQDAEIAKTTKKLSDLLALLNELHLQIEQHRQRKNRGNILATIESSTKDCEEIIEELKEELTKFRRVPQHSTLTKLLTTGRRFAYPFRRSTHQKLDEDINEILRRLSFGMNIVLHRDIARLQNGMDDVKALLQSMGTAQVSSDIKDWLEAPDAMINFNEAADKRHRNTGLWFVQSQEFENWKQSTSSFLWLVGFAGCGKSILCSTAIQHTIQQRTSRGAALAFFFFTFNDDRKQSASSMLRTLILQLSGQLSQGNAILSKLQKSCHSMTPSNQALKDCLRHILRQFQATFIFLDGLDESPRDKHRGDVLQALAELRSWSELSLHIMVSSRDEVDIRDSLRGCSTEIIRMRNSSIDSDIAAFISENLRSNSRLRKWEQHSDRISTVLTEGAQGMFRWAECQLDAVARCPRSEDHLESVLRSLPQTLDETYERMLQRISVESKGEARRMLTMLCCARRPLVVDELLEGMAVELGESPRFSPKRKLMDMDAIHEICPGFIEFDRNDGAAETSVRIAHFSVQEYLESDRICTRQDVAFYRVKRRLAHADMVCICLTILLEPDLLQDERIVEDSPIKTPTPKVAMANYAARYWPAHYHDCQQNSLVVNQASRLLADRNPHFKAWVALHDVNRLTSTPSPLYYASLLGLDAVVRNILASYPDSISMNGKRFYHQFTLRGRYNSRQIQKGEQDCPDINDRGGYYGTALLAASVRGHVHVVQQLLAKGADIHTNDDLYGSALHAASHHGHRSTLEHLLDKSTEARLQRERGSINPWGTGYSATLLPTTIALGFAAWLADSEKSRISLPVYATATLLLACTISYSLALRGKFIEPLSERNAQSPDRIANVDSKNKYSRTPLSCAAENGHIDVAVFLLEAGADVNARDAHRRTPLSYAAEHAHVAMTKLLLHHGAAASLDSDPRDPGTDLIEIGDTENMTPLHYTVRFAAANVAKLLLESGLSIDVAVRRRLWVHRFDESGRITCKPDASHASDGNGIGLTPLHYAAWVGSMKMVAFFLRHGADPNARSQEGETPLQLAVAKTIKGPEYMQYRDYWTEDDWRIEVISSIAIDEGRAEELSSTHAEITRARMSVLSALLDDGRIRVNDVDDEGESALHKLKYGRSGEHQFVKKLVQYDAQCTARRQDNKTPLHLACLGGDYRSVRILANSADHLARCDKDGENSLHCACRSGCKKTIKEVIRACRKHNIDLSPTKSSLGKNALHCYVESIFVQKGVVQVLLNYGVEPSERDSTGSSALSLYENLPFNVTEPDIHRLLSFNK</sequence>
<feature type="domain" description="NACHT" evidence="5">
    <location>
        <begin position="220"/>
        <end position="363"/>
    </location>
</feature>
<protein>
    <recommendedName>
        <fullName evidence="5">NACHT domain-containing protein</fullName>
    </recommendedName>
</protein>
<dbReference type="Pfam" id="PF13857">
    <property type="entry name" value="Ank_5"/>
    <property type="match status" value="1"/>
</dbReference>
<dbReference type="Pfam" id="PF22939">
    <property type="entry name" value="WHD_GPIID"/>
    <property type="match status" value="1"/>
</dbReference>
<keyword evidence="4" id="KW-0812">Transmembrane</keyword>
<dbReference type="InterPro" id="IPR054471">
    <property type="entry name" value="GPIID_WHD"/>
</dbReference>
<name>A0A0A1T602_9HYPO</name>
<dbReference type="HOGENOM" id="CLU_000288_34_23_1"/>
<keyword evidence="4" id="KW-0472">Membrane</keyword>
<dbReference type="Proteomes" id="UP000039046">
    <property type="component" value="Unassembled WGS sequence"/>
</dbReference>
<dbReference type="SUPFAM" id="SSF48403">
    <property type="entry name" value="Ankyrin repeat"/>
    <property type="match status" value="2"/>
</dbReference>
<dbReference type="PANTHER" id="PTHR10039:SF16">
    <property type="entry name" value="GPI INOSITOL-DEACYLASE"/>
    <property type="match status" value="1"/>
</dbReference>
<gene>
    <name evidence="6" type="ORF">VHEMI01671</name>
</gene>
<dbReference type="InterPro" id="IPR002110">
    <property type="entry name" value="Ankyrin_rpt"/>
</dbReference>
<dbReference type="InterPro" id="IPR007111">
    <property type="entry name" value="NACHT_NTPase"/>
</dbReference>
<evidence type="ECO:0000259" key="5">
    <source>
        <dbReference type="PROSITE" id="PS50837"/>
    </source>
</evidence>
<keyword evidence="2" id="KW-0040">ANK repeat</keyword>
<keyword evidence="1" id="KW-0677">Repeat</keyword>
<reference evidence="6 7" key="1">
    <citation type="journal article" date="2015" name="Genome Announc.">
        <title>Draft Genome Sequence and Gene Annotation of the Entomopathogenic Fungus Verticillium hemipterigenum.</title>
        <authorList>
            <person name="Horn F."/>
            <person name="Habel A."/>
            <person name="Scharf D.H."/>
            <person name="Dworschak J."/>
            <person name="Brakhage A.A."/>
            <person name="Guthke R."/>
            <person name="Hertweck C."/>
            <person name="Linde J."/>
        </authorList>
    </citation>
    <scope>NUCLEOTIDE SEQUENCE [LARGE SCALE GENOMIC DNA]</scope>
</reference>
<dbReference type="SUPFAM" id="SSF52540">
    <property type="entry name" value="P-loop containing nucleoside triphosphate hydrolases"/>
    <property type="match status" value="1"/>
</dbReference>
<feature type="coiled-coil region" evidence="3">
    <location>
        <begin position="46"/>
        <end position="100"/>
    </location>
</feature>
<accession>A0A0A1T602</accession>
<feature type="repeat" description="ANK" evidence="2">
    <location>
        <begin position="729"/>
        <end position="761"/>
    </location>
</feature>
<feature type="repeat" description="ANK" evidence="2">
    <location>
        <begin position="960"/>
        <end position="992"/>
    </location>
</feature>
<organism evidence="6 7">
    <name type="scientific">[Torrubiella] hemipterigena</name>
    <dbReference type="NCBI Taxonomy" id="1531966"/>
    <lineage>
        <taxon>Eukaryota</taxon>
        <taxon>Fungi</taxon>
        <taxon>Dikarya</taxon>
        <taxon>Ascomycota</taxon>
        <taxon>Pezizomycotina</taxon>
        <taxon>Sordariomycetes</taxon>
        <taxon>Hypocreomycetidae</taxon>
        <taxon>Hypocreales</taxon>
        <taxon>Clavicipitaceae</taxon>
        <taxon>Clavicipitaceae incertae sedis</taxon>
        <taxon>'Torrubiella' clade</taxon>
    </lineage>
</organism>